<keyword evidence="6" id="KW-1185">Reference proteome</keyword>
<evidence type="ECO:0000256" key="2">
    <source>
        <dbReference type="ARBA" id="ARBA00022679"/>
    </source>
</evidence>
<dbReference type="AlphaFoldDB" id="A0AAV9TJR2"/>
<evidence type="ECO:0000313" key="6">
    <source>
        <dbReference type="Proteomes" id="UP001327957"/>
    </source>
</evidence>
<keyword evidence="2" id="KW-0808">Transferase</keyword>
<dbReference type="Pfam" id="PF06094">
    <property type="entry name" value="GGACT"/>
    <property type="match status" value="1"/>
</dbReference>
<dbReference type="CDD" id="cd06661">
    <property type="entry name" value="GGCT_like"/>
    <property type="match status" value="1"/>
</dbReference>
<dbReference type="Proteomes" id="UP001327957">
    <property type="component" value="Unassembled WGS sequence"/>
</dbReference>
<evidence type="ECO:0000256" key="3">
    <source>
        <dbReference type="ARBA" id="ARBA00030602"/>
    </source>
</evidence>
<dbReference type="GO" id="GO:0016740">
    <property type="term" value="F:transferase activity"/>
    <property type="evidence" value="ECO:0007669"/>
    <property type="project" value="UniProtKB-KW"/>
</dbReference>
<sequence length="327" mass="36238">MGLLDELESMARFAATQSENTEPNSDHVKRWQSLFGYTYFEAAQKMKEHRSDFARWQASEHHWEMVRADQKAQGHDKESYEYSCTLSPIKSPVAAASQAKKKARSATYLLKLEGPFSHPETVKRAGGVSALPPSRLVGIDDTGAAASFCKVDEATKKSLLAQLSRIGSAFQPTFVRYSQADKDLSAASAHPTLGSDATLPHNRLSSESDQRLLPAQDQYPVWYFFYGTLADPAVLKSRLGVEPVYRPAKTRGGVLTTWGGKYRALVDAPAYGTGYVEGHAFLVADKDREDALRCYETDNYEVVRYVIDMGEGEVRGLTFRFIGDADA</sequence>
<evidence type="ECO:0000259" key="4">
    <source>
        <dbReference type="Pfam" id="PF06094"/>
    </source>
</evidence>
<dbReference type="InterPro" id="IPR036568">
    <property type="entry name" value="GGCT-like_sf"/>
</dbReference>
<comment type="similarity">
    <text evidence="1">Belongs to the gamma-glutamylcyclotransferase family.</text>
</comment>
<accession>A0AAV9TJR2</accession>
<dbReference type="PANTHER" id="PTHR31544:SF4">
    <property type="entry name" value="GAMMA-GLUTAMYLCYCLOTRANSFERASE-RELATED"/>
    <property type="match status" value="1"/>
</dbReference>
<evidence type="ECO:0000256" key="1">
    <source>
        <dbReference type="ARBA" id="ARBA00008861"/>
    </source>
</evidence>
<dbReference type="InterPro" id="IPR009288">
    <property type="entry name" value="AIG2-like_dom"/>
</dbReference>
<comment type="caution">
    <text evidence="5">The sequence shown here is derived from an EMBL/GenBank/DDBJ whole genome shotgun (WGS) entry which is preliminary data.</text>
</comment>
<organism evidence="5 6">
    <name type="scientific">Colletotrichum tabaci</name>
    <dbReference type="NCBI Taxonomy" id="1209068"/>
    <lineage>
        <taxon>Eukaryota</taxon>
        <taxon>Fungi</taxon>
        <taxon>Dikarya</taxon>
        <taxon>Ascomycota</taxon>
        <taxon>Pezizomycotina</taxon>
        <taxon>Sordariomycetes</taxon>
        <taxon>Hypocreomycetidae</taxon>
        <taxon>Glomerellales</taxon>
        <taxon>Glomerellaceae</taxon>
        <taxon>Colletotrichum</taxon>
        <taxon>Colletotrichum destructivum species complex</taxon>
    </lineage>
</organism>
<protein>
    <recommendedName>
        <fullName evidence="3">Putative gamma-glutamylcyclotransferase</fullName>
    </recommendedName>
</protein>
<dbReference type="Gene3D" id="3.10.490.10">
    <property type="entry name" value="Gamma-glutamyl cyclotransferase-like"/>
    <property type="match status" value="1"/>
</dbReference>
<dbReference type="InterPro" id="IPR045038">
    <property type="entry name" value="AIG2-like"/>
</dbReference>
<dbReference type="PANTHER" id="PTHR31544">
    <property type="entry name" value="AIG2-LIKE PROTEIN D"/>
    <property type="match status" value="1"/>
</dbReference>
<evidence type="ECO:0000313" key="5">
    <source>
        <dbReference type="EMBL" id="KAK6221288.1"/>
    </source>
</evidence>
<dbReference type="EMBL" id="JASAOK010000022">
    <property type="protein sequence ID" value="KAK6221288.1"/>
    <property type="molecule type" value="Genomic_DNA"/>
</dbReference>
<proteinExistence type="inferred from homology"/>
<feature type="domain" description="Gamma-glutamylcyclotransferase AIG2-like" evidence="4">
    <location>
        <begin position="223"/>
        <end position="313"/>
    </location>
</feature>
<dbReference type="SUPFAM" id="SSF110857">
    <property type="entry name" value="Gamma-glutamyl cyclotransferase-like"/>
    <property type="match status" value="1"/>
</dbReference>
<gene>
    <name evidence="5" type="ORF">QIS74_04856</name>
</gene>
<dbReference type="InterPro" id="IPR013024">
    <property type="entry name" value="GGCT-like"/>
</dbReference>
<name>A0AAV9TJR2_9PEZI</name>
<reference evidence="5 6" key="1">
    <citation type="submission" date="2023-04" db="EMBL/GenBank/DDBJ databases">
        <title>Colletotrichum tabacum stain YC1 causing leaf anthracnose on Nicotiana tabacum(L.) cv.</title>
        <authorList>
            <person name="Ji Z."/>
            <person name="Wang M."/>
            <person name="Zhang J."/>
            <person name="Wang N."/>
            <person name="Zhou Z."/>
        </authorList>
    </citation>
    <scope>NUCLEOTIDE SEQUENCE [LARGE SCALE GENOMIC DNA]</scope>
    <source>
        <strain evidence="5 6">YC1</strain>
    </source>
</reference>